<keyword evidence="1" id="KW-1185">Reference proteome</keyword>
<accession>A0A6J1DHB4</accession>
<evidence type="ECO:0000313" key="1">
    <source>
        <dbReference type="Proteomes" id="UP000504603"/>
    </source>
</evidence>
<protein>
    <submittedName>
        <fullName evidence="2">Uncharacterized protein LOC111020054</fullName>
    </submittedName>
</protein>
<sequence length="137" mass="15375">MEIIATPSSESIRRTWRRRKYQRLGSSNGPTRSRSFRLGRLWRMRRGAPRLRFKMASPLKLLARFHDAYVEMMMRVANGVGNMYAIGAFGGGGKRRMIPKPGNQVSLVSCGGEQVDAKLVLEIYNKLAASKNLAAAF</sequence>
<dbReference type="Proteomes" id="UP000504603">
    <property type="component" value="Unplaced"/>
</dbReference>
<dbReference type="PANTHER" id="PTHR33702">
    <property type="entry name" value="BNAA09G40010D PROTEIN"/>
    <property type="match status" value="1"/>
</dbReference>
<organism evidence="1 2">
    <name type="scientific">Momordica charantia</name>
    <name type="common">Bitter gourd</name>
    <name type="synonym">Balsam pear</name>
    <dbReference type="NCBI Taxonomy" id="3673"/>
    <lineage>
        <taxon>Eukaryota</taxon>
        <taxon>Viridiplantae</taxon>
        <taxon>Streptophyta</taxon>
        <taxon>Embryophyta</taxon>
        <taxon>Tracheophyta</taxon>
        <taxon>Spermatophyta</taxon>
        <taxon>Magnoliopsida</taxon>
        <taxon>eudicotyledons</taxon>
        <taxon>Gunneridae</taxon>
        <taxon>Pentapetalae</taxon>
        <taxon>rosids</taxon>
        <taxon>fabids</taxon>
        <taxon>Cucurbitales</taxon>
        <taxon>Cucurbitaceae</taxon>
        <taxon>Momordiceae</taxon>
        <taxon>Momordica</taxon>
    </lineage>
</organism>
<dbReference type="KEGG" id="mcha:111020054"/>
<dbReference type="PANTHER" id="PTHR33702:SF2">
    <property type="match status" value="1"/>
</dbReference>
<reference evidence="2" key="1">
    <citation type="submission" date="2025-08" db="UniProtKB">
        <authorList>
            <consortium name="RefSeq"/>
        </authorList>
    </citation>
    <scope>IDENTIFICATION</scope>
    <source>
        <strain evidence="2">OHB3-1</strain>
    </source>
</reference>
<dbReference type="OrthoDB" id="764584at2759"/>
<dbReference type="GeneID" id="111020054"/>
<dbReference type="AlphaFoldDB" id="A0A6J1DHB4"/>
<proteinExistence type="predicted"/>
<gene>
    <name evidence="2" type="primary">LOC111020054</name>
</gene>
<dbReference type="RefSeq" id="XP_022152306.1">
    <property type="nucleotide sequence ID" value="XM_022296614.1"/>
</dbReference>
<evidence type="ECO:0000313" key="2">
    <source>
        <dbReference type="RefSeq" id="XP_022152306.1"/>
    </source>
</evidence>
<name>A0A6J1DHB4_MOMCH</name>